<dbReference type="NCBIfam" id="TIGR01951">
    <property type="entry name" value="nusB"/>
    <property type="match status" value="1"/>
</dbReference>
<dbReference type="EMBL" id="VBOR01000105">
    <property type="protein sequence ID" value="TMQ47565.1"/>
    <property type="molecule type" value="Genomic_DNA"/>
</dbReference>
<comment type="caution">
    <text evidence="9">The sequence shown here is derived from an EMBL/GenBank/DDBJ whole genome shotgun (WGS) entry which is preliminary data.</text>
</comment>
<comment type="function">
    <text evidence="6">Involved in transcription antitermination. Required for transcription of ribosomal RNA (rRNA) genes. Binds specifically to the boxA antiterminator sequence of the ribosomal RNA (rrn) operons.</text>
</comment>
<evidence type="ECO:0000313" key="9">
    <source>
        <dbReference type="EMBL" id="TMQ60970.1"/>
    </source>
</evidence>
<dbReference type="Proteomes" id="UP000320913">
    <property type="component" value="Unassembled WGS sequence"/>
</dbReference>
<comment type="similarity">
    <text evidence="1 6">Belongs to the NusB family.</text>
</comment>
<evidence type="ECO:0000313" key="8">
    <source>
        <dbReference type="EMBL" id="TMQ47565.1"/>
    </source>
</evidence>
<evidence type="ECO:0000256" key="3">
    <source>
        <dbReference type="ARBA" id="ARBA00022884"/>
    </source>
</evidence>
<evidence type="ECO:0000256" key="1">
    <source>
        <dbReference type="ARBA" id="ARBA00005952"/>
    </source>
</evidence>
<dbReference type="InterPro" id="IPR011605">
    <property type="entry name" value="NusB_fam"/>
</dbReference>
<sequence>MSRRRQARELAFRAAYQADVTGDPVEHCYREILEDLEEAADPVTRDFAGALVSTLALHQPEIDAVVSRIAKNWSLSRMAATDRSVIRLAAAELLYHSEVPVRVALDEAIEIAKKYGMETSGAFVNGILDRLAHDVRPPG</sequence>
<dbReference type="GO" id="GO:0003723">
    <property type="term" value="F:RNA binding"/>
    <property type="evidence" value="ECO:0007669"/>
    <property type="project" value="UniProtKB-UniRule"/>
</dbReference>
<feature type="domain" description="NusB/RsmB/TIM44" evidence="7">
    <location>
        <begin position="5"/>
        <end position="132"/>
    </location>
</feature>
<evidence type="ECO:0000256" key="6">
    <source>
        <dbReference type="HAMAP-Rule" id="MF_00073"/>
    </source>
</evidence>
<protein>
    <recommendedName>
        <fullName evidence="6">Transcription antitermination protein NusB</fullName>
    </recommendedName>
    <alternativeName>
        <fullName evidence="6">Antitermination factor NusB</fullName>
    </alternativeName>
</protein>
<dbReference type="Pfam" id="PF01029">
    <property type="entry name" value="NusB"/>
    <property type="match status" value="1"/>
</dbReference>
<proteinExistence type="inferred from homology"/>
<dbReference type="HAMAP" id="MF_00073">
    <property type="entry name" value="NusB"/>
    <property type="match status" value="1"/>
</dbReference>
<dbReference type="GO" id="GO:0031564">
    <property type="term" value="P:transcription antitermination"/>
    <property type="evidence" value="ECO:0007669"/>
    <property type="project" value="UniProtKB-KW"/>
</dbReference>
<dbReference type="Proteomes" id="UP000316292">
    <property type="component" value="Unassembled WGS sequence"/>
</dbReference>
<keyword evidence="4 6" id="KW-0805">Transcription regulation</keyword>
<dbReference type="GO" id="GO:0006353">
    <property type="term" value="P:DNA-templated transcription termination"/>
    <property type="evidence" value="ECO:0007669"/>
    <property type="project" value="UniProtKB-UniRule"/>
</dbReference>
<dbReference type="InterPro" id="IPR006027">
    <property type="entry name" value="NusB_RsmB_TIM44"/>
</dbReference>
<dbReference type="PANTHER" id="PTHR11078">
    <property type="entry name" value="N UTILIZATION SUBSTANCE PROTEIN B-RELATED"/>
    <property type="match status" value="1"/>
</dbReference>
<dbReference type="PANTHER" id="PTHR11078:SF3">
    <property type="entry name" value="ANTITERMINATION NUSB DOMAIN-CONTAINING PROTEIN"/>
    <property type="match status" value="1"/>
</dbReference>
<evidence type="ECO:0000313" key="11">
    <source>
        <dbReference type="Proteomes" id="UP000320913"/>
    </source>
</evidence>
<evidence type="ECO:0000256" key="4">
    <source>
        <dbReference type="ARBA" id="ARBA00023015"/>
    </source>
</evidence>
<dbReference type="InterPro" id="IPR035926">
    <property type="entry name" value="NusB-like_sf"/>
</dbReference>
<dbReference type="SUPFAM" id="SSF48013">
    <property type="entry name" value="NusB-like"/>
    <property type="match status" value="1"/>
</dbReference>
<dbReference type="GO" id="GO:0005829">
    <property type="term" value="C:cytosol"/>
    <property type="evidence" value="ECO:0007669"/>
    <property type="project" value="TreeGrafter"/>
</dbReference>
<gene>
    <name evidence="6 9" type="primary">nusB</name>
    <name evidence="8" type="ORF">E6K71_09495</name>
    <name evidence="9" type="ORF">E6K75_02345</name>
</gene>
<evidence type="ECO:0000313" key="10">
    <source>
        <dbReference type="Proteomes" id="UP000316292"/>
    </source>
</evidence>
<evidence type="ECO:0000259" key="7">
    <source>
        <dbReference type="Pfam" id="PF01029"/>
    </source>
</evidence>
<keyword evidence="2 6" id="KW-0889">Transcription antitermination</keyword>
<organism evidence="9 11">
    <name type="scientific">Eiseniibacteriota bacterium</name>
    <dbReference type="NCBI Taxonomy" id="2212470"/>
    <lineage>
        <taxon>Bacteria</taxon>
        <taxon>Candidatus Eiseniibacteriota</taxon>
    </lineage>
</organism>
<keyword evidence="3 6" id="KW-0694">RNA-binding</keyword>
<reference evidence="10 11" key="1">
    <citation type="journal article" date="2019" name="Nat. Microbiol.">
        <title>Mediterranean grassland soil C-N compound turnover is dependent on rainfall and depth, and is mediated by genomically divergent microorganisms.</title>
        <authorList>
            <person name="Diamond S."/>
            <person name="Andeer P.F."/>
            <person name="Li Z."/>
            <person name="Crits-Christoph A."/>
            <person name="Burstein D."/>
            <person name="Anantharaman K."/>
            <person name="Lane K.R."/>
            <person name="Thomas B.C."/>
            <person name="Pan C."/>
            <person name="Northen T.R."/>
            <person name="Banfield J.F."/>
        </authorList>
    </citation>
    <scope>NUCLEOTIDE SEQUENCE [LARGE SCALE GENOMIC DNA]</scope>
    <source>
        <strain evidence="8">WS_1</strain>
        <strain evidence="9">WS_5</strain>
    </source>
</reference>
<name>A0A538TBG8_UNCEI</name>
<dbReference type="Gene3D" id="1.10.940.10">
    <property type="entry name" value="NusB-like"/>
    <property type="match status" value="1"/>
</dbReference>
<accession>A0A538TBG8</accession>
<evidence type="ECO:0000256" key="5">
    <source>
        <dbReference type="ARBA" id="ARBA00023163"/>
    </source>
</evidence>
<keyword evidence="5 6" id="KW-0804">Transcription</keyword>
<dbReference type="AlphaFoldDB" id="A0A538TBG8"/>
<evidence type="ECO:0000256" key="2">
    <source>
        <dbReference type="ARBA" id="ARBA00022814"/>
    </source>
</evidence>
<dbReference type="EMBL" id="VBOV01000059">
    <property type="protein sequence ID" value="TMQ60970.1"/>
    <property type="molecule type" value="Genomic_DNA"/>
</dbReference>